<dbReference type="AlphaFoldDB" id="A0A1V3WJV9"/>
<comment type="caution">
    <text evidence="2">The sequence shown here is derived from an EMBL/GenBank/DDBJ whole genome shotgun (WGS) entry which is preliminary data.</text>
</comment>
<dbReference type="GO" id="GO:0016491">
    <property type="term" value="F:oxidoreductase activity"/>
    <property type="evidence" value="ECO:0007669"/>
    <property type="project" value="InterPro"/>
</dbReference>
<gene>
    <name evidence="2" type="ORF">BZL30_7694</name>
</gene>
<evidence type="ECO:0000313" key="2">
    <source>
        <dbReference type="EMBL" id="OOK67263.1"/>
    </source>
</evidence>
<dbReference type="Gene3D" id="3.40.462.20">
    <property type="match status" value="1"/>
</dbReference>
<evidence type="ECO:0000259" key="1">
    <source>
        <dbReference type="Pfam" id="PF08031"/>
    </source>
</evidence>
<dbReference type="GO" id="GO:0050660">
    <property type="term" value="F:flavin adenine dinucleotide binding"/>
    <property type="evidence" value="ECO:0007669"/>
    <property type="project" value="InterPro"/>
</dbReference>
<sequence length="190" mass="19596">MLATCPAGSGPAVANAIKSAVGVQPTGVEHKTLSHMDLVMYLAGGSATSSPRSFVAGSDVIGTMNSAAAQSIVAALGKWPPASGRASVIVDTLSGAVGDVDPSGSAFPWRRQSAVAQWYVETPGSGQVAAANKWIGAAHQAVQQFSVGAYVNYLEPNTAPARYFGPNLARLTAIRQRYDPGQLMYSGIVF</sequence>
<dbReference type="Pfam" id="PF08031">
    <property type="entry name" value="BBE"/>
    <property type="match status" value="1"/>
</dbReference>
<evidence type="ECO:0000313" key="3">
    <source>
        <dbReference type="Proteomes" id="UP000189229"/>
    </source>
</evidence>
<dbReference type="InterPro" id="IPR012951">
    <property type="entry name" value="BBE"/>
</dbReference>
<dbReference type="EMBL" id="MVBM01000008">
    <property type="protein sequence ID" value="OOK67263.1"/>
    <property type="molecule type" value="Genomic_DNA"/>
</dbReference>
<dbReference type="Proteomes" id="UP000189229">
    <property type="component" value="Unassembled WGS sequence"/>
</dbReference>
<reference evidence="2 3" key="1">
    <citation type="submission" date="2017-02" db="EMBL/GenBank/DDBJ databases">
        <title>Complete genome sequences of Mycobacterium kansasii strains isolated from rhesus macaques.</title>
        <authorList>
            <person name="Panda A."/>
            <person name="Nagaraj S."/>
            <person name="Zhao X."/>
            <person name="Tettelin H."/>
            <person name="Detolla L.J."/>
        </authorList>
    </citation>
    <scope>NUCLEOTIDE SEQUENCE [LARGE SCALE GENOMIC DNA]</scope>
    <source>
        <strain evidence="2 3">11-3813</strain>
    </source>
</reference>
<name>A0A1V3WJV9_MYCKA</name>
<accession>A0A1V3WJV9</accession>
<organism evidence="2 3">
    <name type="scientific">Mycobacterium kansasii</name>
    <dbReference type="NCBI Taxonomy" id="1768"/>
    <lineage>
        <taxon>Bacteria</taxon>
        <taxon>Bacillati</taxon>
        <taxon>Actinomycetota</taxon>
        <taxon>Actinomycetes</taxon>
        <taxon>Mycobacteriales</taxon>
        <taxon>Mycobacteriaceae</taxon>
        <taxon>Mycobacterium</taxon>
    </lineage>
</organism>
<feature type="domain" description="Berberine/berberine-like" evidence="1">
    <location>
        <begin position="149"/>
        <end position="181"/>
    </location>
</feature>
<protein>
    <submittedName>
        <fullName evidence="2">Berberine and berberine like family protein</fullName>
    </submittedName>
</protein>
<proteinExistence type="predicted"/>